<evidence type="ECO:0000256" key="2">
    <source>
        <dbReference type="ARBA" id="ARBA00005466"/>
    </source>
</evidence>
<name>A0A930VFR1_9ACTN</name>
<dbReference type="InterPro" id="IPR016166">
    <property type="entry name" value="FAD-bd_PCMH"/>
</dbReference>
<organism evidence="7 8">
    <name type="scientific">Nocardioides agariphilus</name>
    <dbReference type="NCBI Taxonomy" id="433664"/>
    <lineage>
        <taxon>Bacteria</taxon>
        <taxon>Bacillati</taxon>
        <taxon>Actinomycetota</taxon>
        <taxon>Actinomycetes</taxon>
        <taxon>Propionibacteriales</taxon>
        <taxon>Nocardioidaceae</taxon>
        <taxon>Nocardioides</taxon>
    </lineage>
</organism>
<dbReference type="PANTHER" id="PTHR42973">
    <property type="entry name" value="BINDING OXIDOREDUCTASE, PUTATIVE (AFU_ORTHOLOGUE AFUA_1G17690)-RELATED"/>
    <property type="match status" value="1"/>
</dbReference>
<gene>
    <name evidence="7" type="ORF">ISU10_02700</name>
</gene>
<evidence type="ECO:0000256" key="4">
    <source>
        <dbReference type="ARBA" id="ARBA00022827"/>
    </source>
</evidence>
<dbReference type="PROSITE" id="PS00862">
    <property type="entry name" value="OX2_COVAL_FAD"/>
    <property type="match status" value="1"/>
</dbReference>
<dbReference type="PROSITE" id="PS51387">
    <property type="entry name" value="FAD_PCMH"/>
    <property type="match status" value="1"/>
</dbReference>
<evidence type="ECO:0000256" key="5">
    <source>
        <dbReference type="ARBA" id="ARBA00023002"/>
    </source>
</evidence>
<comment type="cofactor">
    <cofactor evidence="1">
        <name>FAD</name>
        <dbReference type="ChEBI" id="CHEBI:57692"/>
    </cofactor>
</comment>
<dbReference type="InterPro" id="IPR016167">
    <property type="entry name" value="FAD-bd_PCMH_sub1"/>
</dbReference>
<dbReference type="PANTHER" id="PTHR42973:SF39">
    <property type="entry name" value="FAD-BINDING PCMH-TYPE DOMAIN-CONTAINING PROTEIN"/>
    <property type="match status" value="1"/>
</dbReference>
<dbReference type="InterPro" id="IPR050416">
    <property type="entry name" value="FAD-linked_Oxidoreductase"/>
</dbReference>
<evidence type="ECO:0000259" key="6">
    <source>
        <dbReference type="PROSITE" id="PS51387"/>
    </source>
</evidence>
<evidence type="ECO:0000313" key="8">
    <source>
        <dbReference type="Proteomes" id="UP000660668"/>
    </source>
</evidence>
<dbReference type="GO" id="GO:0071949">
    <property type="term" value="F:FAD binding"/>
    <property type="evidence" value="ECO:0007669"/>
    <property type="project" value="InterPro"/>
</dbReference>
<dbReference type="Gene3D" id="3.40.462.20">
    <property type="match status" value="1"/>
</dbReference>
<dbReference type="Gene3D" id="3.30.465.10">
    <property type="match status" value="1"/>
</dbReference>
<dbReference type="GO" id="GO:0016491">
    <property type="term" value="F:oxidoreductase activity"/>
    <property type="evidence" value="ECO:0007669"/>
    <property type="project" value="UniProtKB-KW"/>
</dbReference>
<dbReference type="Proteomes" id="UP000660668">
    <property type="component" value="Unassembled WGS sequence"/>
</dbReference>
<dbReference type="InterPro" id="IPR006094">
    <property type="entry name" value="Oxid_FAD_bind_N"/>
</dbReference>
<evidence type="ECO:0000256" key="1">
    <source>
        <dbReference type="ARBA" id="ARBA00001974"/>
    </source>
</evidence>
<comment type="caution">
    <text evidence="7">The sequence shown here is derived from an EMBL/GenBank/DDBJ whole genome shotgun (WGS) entry which is preliminary data.</text>
</comment>
<dbReference type="InterPro" id="IPR006093">
    <property type="entry name" value="Oxy_OxRdtase_FAD_BS"/>
</dbReference>
<evidence type="ECO:0000313" key="7">
    <source>
        <dbReference type="EMBL" id="MBF4766674.1"/>
    </source>
</evidence>
<accession>A0A930VFR1</accession>
<dbReference type="InterPro" id="IPR036318">
    <property type="entry name" value="FAD-bd_PCMH-like_sf"/>
</dbReference>
<dbReference type="SUPFAM" id="SSF56176">
    <property type="entry name" value="FAD-binding/transporter-associated domain-like"/>
    <property type="match status" value="1"/>
</dbReference>
<reference evidence="7" key="1">
    <citation type="submission" date="2020-11" db="EMBL/GenBank/DDBJ databases">
        <title>Nocardioides cynanchi sp. nov., isolated from soil of rhizosphere of Cynanchum wilfordii.</title>
        <authorList>
            <person name="Lee J.-S."/>
            <person name="Suh M.K."/>
            <person name="Kim J.-S."/>
        </authorList>
    </citation>
    <scope>NUCLEOTIDE SEQUENCE</scope>
    <source>
        <strain evidence="7">KCTC 19276</strain>
    </source>
</reference>
<dbReference type="Pfam" id="PF01565">
    <property type="entry name" value="FAD_binding_4"/>
    <property type="match status" value="1"/>
</dbReference>
<keyword evidence="3" id="KW-0285">Flavoprotein</keyword>
<keyword evidence="4" id="KW-0274">FAD</keyword>
<keyword evidence="8" id="KW-1185">Reference proteome</keyword>
<dbReference type="AlphaFoldDB" id="A0A930VFR1"/>
<keyword evidence="5" id="KW-0560">Oxidoreductase</keyword>
<protein>
    <submittedName>
        <fullName evidence="7">FAD-binding oxidoreductase</fullName>
    </submittedName>
</protein>
<comment type="similarity">
    <text evidence="2">Belongs to the oxygen-dependent FAD-linked oxidoreductase family.</text>
</comment>
<dbReference type="EMBL" id="JADKPO010000002">
    <property type="protein sequence ID" value="MBF4766674.1"/>
    <property type="molecule type" value="Genomic_DNA"/>
</dbReference>
<dbReference type="Gene3D" id="3.30.43.10">
    <property type="entry name" value="Uridine Diphospho-n-acetylenolpyruvylglucosamine Reductase, domain 2"/>
    <property type="match status" value="1"/>
</dbReference>
<feature type="domain" description="FAD-binding PCMH-type" evidence="6">
    <location>
        <begin position="7"/>
        <end position="178"/>
    </location>
</feature>
<dbReference type="InterPro" id="IPR016169">
    <property type="entry name" value="FAD-bd_PCMH_sub2"/>
</dbReference>
<proteinExistence type="inferred from homology"/>
<sequence length="424" mass="44546">MPWHLDVEAWPAAVAYPAFPDEVASVLRAAAAAGLRVAPQGTGHGAPPLSGRLGEAVLLRTSAMTELRIDPERRIARAGAGVLWGDVVARAGAHGLAARHTTAAGVGVVGTSLGGGLSWYARPGGLQCSALTAVELVLADGTFVRATDDSDADLMWAARGGGGGFGVVTALEFDLLPVSSAYAGMLAWSWAEGDRVLRAWRSWTETLPEAFTTVARLFRTPDEPWLPADVRGRRLVVIDGALIGEVDEGARLLEPLRALKPEIDTFDVVPPSSMADMHLDPEAPAAVYANSVLLDDLPESGIDALVAAAGADADSPLLFVEIRHLGGALSRPAQRPGVLDRITGDFLVLGVGLADGVGLSSVRDETNRVMRALQRWDSGASYLLMADGEVDERRGWSSAAAQRLEAVRAAADPDGLFIPPRPRT</sequence>
<evidence type="ECO:0000256" key="3">
    <source>
        <dbReference type="ARBA" id="ARBA00022630"/>
    </source>
</evidence>